<reference evidence="1" key="1">
    <citation type="submission" date="2014-09" db="EMBL/GenBank/DDBJ databases">
        <authorList>
            <person name="Magalhaes I.L.F."/>
            <person name="Oliveira U."/>
            <person name="Santos F.R."/>
            <person name="Vidigal T.H.D.A."/>
            <person name="Brescovit A.D."/>
            <person name="Santos A.J."/>
        </authorList>
    </citation>
    <scope>NUCLEOTIDE SEQUENCE</scope>
    <source>
        <tissue evidence="1">Shoot tissue taken approximately 20 cm above the soil surface</tissue>
    </source>
</reference>
<name>A0A0A9CCY1_ARUDO</name>
<dbReference type="EMBL" id="GBRH01225582">
    <property type="protein sequence ID" value="JAD72313.1"/>
    <property type="molecule type" value="Transcribed_RNA"/>
</dbReference>
<accession>A0A0A9CCY1</accession>
<proteinExistence type="predicted"/>
<evidence type="ECO:0000313" key="1">
    <source>
        <dbReference type="EMBL" id="JAD72313.1"/>
    </source>
</evidence>
<organism evidence="1">
    <name type="scientific">Arundo donax</name>
    <name type="common">Giant reed</name>
    <name type="synonym">Donax arundinaceus</name>
    <dbReference type="NCBI Taxonomy" id="35708"/>
    <lineage>
        <taxon>Eukaryota</taxon>
        <taxon>Viridiplantae</taxon>
        <taxon>Streptophyta</taxon>
        <taxon>Embryophyta</taxon>
        <taxon>Tracheophyta</taxon>
        <taxon>Spermatophyta</taxon>
        <taxon>Magnoliopsida</taxon>
        <taxon>Liliopsida</taxon>
        <taxon>Poales</taxon>
        <taxon>Poaceae</taxon>
        <taxon>PACMAD clade</taxon>
        <taxon>Arundinoideae</taxon>
        <taxon>Arundineae</taxon>
        <taxon>Arundo</taxon>
    </lineage>
</organism>
<sequence length="10" mass="1099">MTGPLIAKLR</sequence>
<protein>
    <submittedName>
        <fullName evidence="1">Uncharacterized protein</fullName>
    </submittedName>
</protein>
<reference evidence="1" key="2">
    <citation type="journal article" date="2015" name="Data Brief">
        <title>Shoot transcriptome of the giant reed, Arundo donax.</title>
        <authorList>
            <person name="Barrero R.A."/>
            <person name="Guerrero F.D."/>
            <person name="Moolhuijzen P."/>
            <person name="Goolsby J.A."/>
            <person name="Tidwell J."/>
            <person name="Bellgard S.E."/>
            <person name="Bellgard M.I."/>
        </authorList>
    </citation>
    <scope>NUCLEOTIDE SEQUENCE</scope>
    <source>
        <tissue evidence="1">Shoot tissue taken approximately 20 cm above the soil surface</tissue>
    </source>
</reference>